<organism evidence="2 3">
    <name type="scientific">Dysgonomonas capnocytophagoides</name>
    <dbReference type="NCBI Taxonomy" id="45254"/>
    <lineage>
        <taxon>Bacteria</taxon>
        <taxon>Pseudomonadati</taxon>
        <taxon>Bacteroidota</taxon>
        <taxon>Bacteroidia</taxon>
        <taxon>Bacteroidales</taxon>
        <taxon>Dysgonomonadaceae</taxon>
        <taxon>Dysgonomonas</taxon>
    </lineage>
</organism>
<name>A0A4Y8KXT0_9BACT</name>
<dbReference type="EMBL" id="SOML01000009">
    <property type="protein sequence ID" value="TFD94948.1"/>
    <property type="molecule type" value="Genomic_DNA"/>
</dbReference>
<dbReference type="STRING" id="1121485.GCA_000426485_03145"/>
<feature type="transmembrane region" description="Helical" evidence="1">
    <location>
        <begin position="12"/>
        <end position="33"/>
    </location>
</feature>
<evidence type="ECO:0000256" key="1">
    <source>
        <dbReference type="SAM" id="Phobius"/>
    </source>
</evidence>
<protein>
    <recommendedName>
        <fullName evidence="4">6-phosphogluconate dehydrogenase</fullName>
    </recommendedName>
</protein>
<dbReference type="Proteomes" id="UP000297861">
    <property type="component" value="Unassembled WGS sequence"/>
</dbReference>
<keyword evidence="1" id="KW-0472">Membrane</keyword>
<proteinExistence type="predicted"/>
<dbReference type="RefSeq" id="WP_051290765.1">
    <property type="nucleotide sequence ID" value="NZ_AP028867.1"/>
</dbReference>
<accession>A0A4Y8KXT0</accession>
<reference evidence="2 3" key="1">
    <citation type="submission" date="2019-03" db="EMBL/GenBank/DDBJ databases">
        <title>San Antonio Military Medical Center submission to MRSN (WRAIR), pending publication.</title>
        <authorList>
            <person name="Blyth D.M."/>
            <person name="Mccarthy S.L."/>
            <person name="Schall S.E."/>
            <person name="Stam J.A."/>
            <person name="Ong A.C."/>
            <person name="Mcgann P.T."/>
        </authorList>
    </citation>
    <scope>NUCLEOTIDE SEQUENCE [LARGE SCALE GENOMIC DNA]</scope>
    <source>
        <strain evidence="2 3">MRSN571793</strain>
    </source>
</reference>
<comment type="caution">
    <text evidence="2">The sequence shown here is derived from an EMBL/GenBank/DDBJ whole genome shotgun (WGS) entry which is preliminary data.</text>
</comment>
<sequence>MGVQTKSWKKFFLKFILVVFVLGIGFLGIYFYYPYGASSVKAGQLNYVMYKGFIFKTYEGKLIQTGIKTAATGGVQSNEFEFSVENKELAEKLMNMAGKNVKLHYKEYFGALPWRGYTRFIVDSIVEVEESKPQEIVDPNLFINN</sequence>
<keyword evidence="1" id="KW-1133">Transmembrane helix</keyword>
<dbReference type="OrthoDB" id="9794557at2"/>
<evidence type="ECO:0000313" key="3">
    <source>
        <dbReference type="Proteomes" id="UP000297861"/>
    </source>
</evidence>
<gene>
    <name evidence="2" type="ORF">E2605_14095</name>
</gene>
<evidence type="ECO:0008006" key="4">
    <source>
        <dbReference type="Google" id="ProtNLM"/>
    </source>
</evidence>
<keyword evidence="3" id="KW-1185">Reference proteome</keyword>
<evidence type="ECO:0000313" key="2">
    <source>
        <dbReference type="EMBL" id="TFD94948.1"/>
    </source>
</evidence>
<keyword evidence="1" id="KW-0812">Transmembrane</keyword>
<dbReference type="AlphaFoldDB" id="A0A4Y8KXT0"/>